<comment type="caution">
    <text evidence="2">The sequence shown here is derived from an EMBL/GenBank/DDBJ whole genome shotgun (WGS) entry which is preliminary data.</text>
</comment>
<evidence type="ECO:0000256" key="1">
    <source>
        <dbReference type="SAM" id="MobiDB-lite"/>
    </source>
</evidence>
<dbReference type="AlphaFoldDB" id="A0A8S9GSY5"/>
<feature type="compositionally biased region" description="Polar residues" evidence="1">
    <location>
        <begin position="159"/>
        <end position="168"/>
    </location>
</feature>
<gene>
    <name evidence="2" type="ORF">F2Q70_00023907</name>
</gene>
<organism evidence="2">
    <name type="scientific">Brassica cretica</name>
    <name type="common">Mustard</name>
    <dbReference type="NCBI Taxonomy" id="69181"/>
    <lineage>
        <taxon>Eukaryota</taxon>
        <taxon>Viridiplantae</taxon>
        <taxon>Streptophyta</taxon>
        <taxon>Embryophyta</taxon>
        <taxon>Tracheophyta</taxon>
        <taxon>Spermatophyta</taxon>
        <taxon>Magnoliopsida</taxon>
        <taxon>eudicotyledons</taxon>
        <taxon>Gunneridae</taxon>
        <taxon>Pentapetalae</taxon>
        <taxon>rosids</taxon>
        <taxon>malvids</taxon>
        <taxon>Brassicales</taxon>
        <taxon>Brassicaceae</taxon>
        <taxon>Brassiceae</taxon>
        <taxon>Brassica</taxon>
    </lineage>
</organism>
<proteinExistence type="predicted"/>
<reference evidence="2" key="1">
    <citation type="submission" date="2019-12" db="EMBL/GenBank/DDBJ databases">
        <title>Genome sequencing and annotation of Brassica cretica.</title>
        <authorList>
            <person name="Studholme D.J."/>
            <person name="Sarris P.F."/>
        </authorList>
    </citation>
    <scope>NUCLEOTIDE SEQUENCE</scope>
    <source>
        <strain evidence="2">PFS-102/07</strain>
        <tissue evidence="2">Leaf</tissue>
    </source>
</reference>
<name>A0A8S9GSY5_BRACR</name>
<dbReference type="EMBL" id="QGKY02001925">
    <property type="protein sequence ID" value="KAF2548639.1"/>
    <property type="molecule type" value="Genomic_DNA"/>
</dbReference>
<protein>
    <submittedName>
        <fullName evidence="2">Uncharacterized protein</fullName>
    </submittedName>
</protein>
<feature type="region of interest" description="Disordered" evidence="1">
    <location>
        <begin position="147"/>
        <end position="168"/>
    </location>
</feature>
<accession>A0A8S9GSY5</accession>
<sequence length="168" mass="18028">MRLIGRLTRVFEQGSYPYHHLSLLPSFALSASNSFLTSAKGIFIAVGGGSQFISLSIPLVKRLCPSVYLSLDSSPETVISPSSTILAYLSLDSSPETVLSLSVALLSSATSPTVALVGDLSVLDDLSLVFSLFRFVFVMGTEEKPLNPHDSSDDDFAPSYQSIYLESP</sequence>
<evidence type="ECO:0000313" key="2">
    <source>
        <dbReference type="EMBL" id="KAF2548639.1"/>
    </source>
</evidence>